<evidence type="ECO:0000256" key="5">
    <source>
        <dbReference type="ARBA" id="ARBA00022475"/>
    </source>
</evidence>
<keyword evidence="10 12" id="KW-0472">Membrane</keyword>
<keyword evidence="11" id="KW-0739">Sodium transport</keyword>
<dbReference type="KEGG" id="add:HUW48_00620"/>
<proteinExistence type="inferred from homology"/>
<name>A0A7L7L1E3_9BACT</name>
<keyword evidence="6 12" id="KW-0812">Transmembrane</keyword>
<dbReference type="Pfam" id="PF00999">
    <property type="entry name" value="Na_H_Exchanger"/>
    <property type="match status" value="1"/>
</dbReference>
<keyword evidence="8" id="KW-0915">Sodium</keyword>
<evidence type="ECO:0000313" key="14">
    <source>
        <dbReference type="EMBL" id="QMU26607.1"/>
    </source>
</evidence>
<geneLocation type="plasmid" evidence="14 15">
    <name>unnamed</name>
</geneLocation>
<dbReference type="GO" id="GO:0098719">
    <property type="term" value="P:sodium ion import across plasma membrane"/>
    <property type="evidence" value="ECO:0007669"/>
    <property type="project" value="TreeGrafter"/>
</dbReference>
<evidence type="ECO:0000256" key="2">
    <source>
        <dbReference type="ARBA" id="ARBA00007367"/>
    </source>
</evidence>
<feature type="transmembrane region" description="Helical" evidence="12">
    <location>
        <begin position="70"/>
        <end position="87"/>
    </location>
</feature>
<evidence type="ECO:0000256" key="1">
    <source>
        <dbReference type="ARBA" id="ARBA00004651"/>
    </source>
</evidence>
<comment type="similarity">
    <text evidence="2">Belongs to the monovalent cation:proton antiporter 1 (CPA1) transporter (TC 2.A.36) family.</text>
</comment>
<feature type="transmembrane region" description="Helical" evidence="12">
    <location>
        <begin position="29"/>
        <end position="50"/>
    </location>
</feature>
<keyword evidence="7 12" id="KW-1133">Transmembrane helix</keyword>
<feature type="transmembrane region" description="Helical" evidence="12">
    <location>
        <begin position="354"/>
        <end position="374"/>
    </location>
</feature>
<reference evidence="14 15" key="2">
    <citation type="submission" date="2020-08" db="EMBL/GenBank/DDBJ databases">
        <title>Adhaeribacter dokdonensis sp. nov., isolated from the rhizosphere of Elymus tsukushiensis, a plant native to the Dokdo Islands, Republic of Korea.</title>
        <authorList>
            <person name="Ghim S.Y."/>
        </authorList>
    </citation>
    <scope>NUCLEOTIDE SEQUENCE [LARGE SCALE GENOMIC DNA]</scope>
    <source>
        <strain evidence="14 15">KUDC8001</strain>
        <plasmid evidence="14 15">unnamed</plasmid>
    </source>
</reference>
<accession>A0A7L7L1E3</accession>
<evidence type="ECO:0000256" key="9">
    <source>
        <dbReference type="ARBA" id="ARBA00023065"/>
    </source>
</evidence>
<keyword evidence="9" id="KW-0406">Ion transport</keyword>
<dbReference type="GO" id="GO:0015386">
    <property type="term" value="F:potassium:proton antiporter activity"/>
    <property type="evidence" value="ECO:0007669"/>
    <property type="project" value="TreeGrafter"/>
</dbReference>
<sequence length="410" mass="44991">MNSLELFSLIISLSAVLAYLNIKVLKLPGTIGLMILALLLSLVILLAGSVAPEGITFIQKNLTQLNFSRFLLDFMLGFLLFAGALHTDIEKLRRVRRPIIVFATVGTLISTFLVGSLLYLLFPFLYQPVAYIYCLLFGALISPTDPIAVLSILKKAGIAESVETSITGESLFNDGVGVVIFLTFFNFARQGASEIEPIEILELLLTEVGGGLLLGLLLGYVVFRMLKSIDHYQTEVLLTLALVMGGTVLAPLFHFSGPLAMVVAGLFIGNKGALEAMSKTTNDYIHKFWEMIDEIMNAILFVLIGLELVIIPIHRAYIYVGLISIALIILVRYVSLMAPSFVFRFKERYSASTLVIMTWGGLRGGISIALALSLETEMERNLIVSITYIVVLFSIIVQGLTLSKVVQKLT</sequence>
<keyword evidence="5" id="KW-1003">Cell membrane</keyword>
<evidence type="ECO:0000256" key="10">
    <source>
        <dbReference type="ARBA" id="ARBA00023136"/>
    </source>
</evidence>
<keyword evidence="3" id="KW-0813">Transport</keyword>
<gene>
    <name evidence="14" type="ORF">HUW48_00620</name>
</gene>
<evidence type="ECO:0000259" key="13">
    <source>
        <dbReference type="Pfam" id="PF00999"/>
    </source>
</evidence>
<comment type="subcellular location">
    <subcellularLocation>
        <location evidence="1">Cell membrane</location>
        <topology evidence="1">Multi-pass membrane protein</topology>
    </subcellularLocation>
</comment>
<feature type="transmembrane region" description="Helical" evidence="12">
    <location>
        <begin position="200"/>
        <end position="223"/>
    </location>
</feature>
<feature type="transmembrane region" description="Helical" evidence="12">
    <location>
        <begin position="99"/>
        <end position="122"/>
    </location>
</feature>
<feature type="transmembrane region" description="Helical" evidence="12">
    <location>
        <begin position="128"/>
        <end position="150"/>
    </location>
</feature>
<reference evidence="14 15" key="1">
    <citation type="submission" date="2020-06" db="EMBL/GenBank/DDBJ databases">
        <authorList>
            <person name="Hwang Y.J."/>
        </authorList>
    </citation>
    <scope>NUCLEOTIDE SEQUENCE [LARGE SCALE GENOMIC DNA]</scope>
    <source>
        <strain evidence="14 15">KUDC8001</strain>
        <plasmid evidence="14 15">unnamed</plasmid>
    </source>
</reference>
<feature type="transmembrane region" description="Helical" evidence="12">
    <location>
        <begin position="6"/>
        <end position="22"/>
    </location>
</feature>
<feature type="transmembrane region" description="Helical" evidence="12">
    <location>
        <begin position="386"/>
        <end position="406"/>
    </location>
</feature>
<dbReference type="InterPro" id="IPR018422">
    <property type="entry name" value="Cation/H_exchanger_CPA1"/>
</dbReference>
<dbReference type="GO" id="GO:0051453">
    <property type="term" value="P:regulation of intracellular pH"/>
    <property type="evidence" value="ECO:0007669"/>
    <property type="project" value="TreeGrafter"/>
</dbReference>
<protein>
    <submittedName>
        <fullName evidence="14">Sodium:proton antiporter</fullName>
    </submittedName>
</protein>
<dbReference type="PANTHER" id="PTHR10110:SF195">
    <property type="entry name" value="NA(+)_H(+) ANTIPORTER NHAS2"/>
    <property type="match status" value="1"/>
</dbReference>
<evidence type="ECO:0000256" key="11">
    <source>
        <dbReference type="ARBA" id="ARBA00023201"/>
    </source>
</evidence>
<evidence type="ECO:0000256" key="8">
    <source>
        <dbReference type="ARBA" id="ARBA00023053"/>
    </source>
</evidence>
<dbReference type="EMBL" id="CP055152">
    <property type="protein sequence ID" value="QMU26607.1"/>
    <property type="molecule type" value="Genomic_DNA"/>
</dbReference>
<feature type="transmembrane region" description="Helical" evidence="12">
    <location>
        <begin position="171"/>
        <end position="188"/>
    </location>
</feature>
<feature type="transmembrane region" description="Helical" evidence="12">
    <location>
        <begin position="319"/>
        <end position="342"/>
    </location>
</feature>
<dbReference type="RefSeq" id="WP_182411425.1">
    <property type="nucleotide sequence ID" value="NZ_CP055152.1"/>
</dbReference>
<feature type="domain" description="Cation/H+ exchanger transmembrane" evidence="13">
    <location>
        <begin position="13"/>
        <end position="407"/>
    </location>
</feature>
<evidence type="ECO:0000256" key="4">
    <source>
        <dbReference type="ARBA" id="ARBA00022449"/>
    </source>
</evidence>
<evidence type="ECO:0000313" key="15">
    <source>
        <dbReference type="Proteomes" id="UP000514509"/>
    </source>
</evidence>
<dbReference type="PANTHER" id="PTHR10110">
    <property type="entry name" value="SODIUM/HYDROGEN EXCHANGER"/>
    <property type="match status" value="1"/>
</dbReference>
<organism evidence="14 15">
    <name type="scientific">Adhaeribacter radiodurans</name>
    <dbReference type="NCBI Taxonomy" id="2745197"/>
    <lineage>
        <taxon>Bacteria</taxon>
        <taxon>Pseudomonadati</taxon>
        <taxon>Bacteroidota</taxon>
        <taxon>Cytophagia</taxon>
        <taxon>Cytophagales</taxon>
        <taxon>Hymenobacteraceae</taxon>
        <taxon>Adhaeribacter</taxon>
    </lineage>
</organism>
<evidence type="ECO:0000256" key="7">
    <source>
        <dbReference type="ARBA" id="ARBA00022989"/>
    </source>
</evidence>
<dbReference type="Proteomes" id="UP000514509">
    <property type="component" value="Plasmid unnamed"/>
</dbReference>
<keyword evidence="14" id="KW-0614">Plasmid</keyword>
<feature type="transmembrane region" description="Helical" evidence="12">
    <location>
        <begin position="295"/>
        <end position="313"/>
    </location>
</feature>
<dbReference type="InterPro" id="IPR038770">
    <property type="entry name" value="Na+/solute_symporter_sf"/>
</dbReference>
<dbReference type="Gene3D" id="1.20.1530.20">
    <property type="match status" value="1"/>
</dbReference>
<dbReference type="GO" id="GO:0015385">
    <property type="term" value="F:sodium:proton antiporter activity"/>
    <property type="evidence" value="ECO:0007669"/>
    <property type="project" value="InterPro"/>
</dbReference>
<dbReference type="GO" id="GO:0005886">
    <property type="term" value="C:plasma membrane"/>
    <property type="evidence" value="ECO:0007669"/>
    <property type="project" value="UniProtKB-SubCell"/>
</dbReference>
<dbReference type="AlphaFoldDB" id="A0A7L7L1E3"/>
<dbReference type="InterPro" id="IPR006153">
    <property type="entry name" value="Cation/H_exchanger_TM"/>
</dbReference>
<evidence type="ECO:0000256" key="12">
    <source>
        <dbReference type="SAM" id="Phobius"/>
    </source>
</evidence>
<feature type="transmembrane region" description="Helical" evidence="12">
    <location>
        <begin position="235"/>
        <end position="253"/>
    </location>
</feature>
<evidence type="ECO:0000256" key="6">
    <source>
        <dbReference type="ARBA" id="ARBA00022692"/>
    </source>
</evidence>
<evidence type="ECO:0000256" key="3">
    <source>
        <dbReference type="ARBA" id="ARBA00022448"/>
    </source>
</evidence>
<keyword evidence="15" id="KW-1185">Reference proteome</keyword>
<keyword evidence="4" id="KW-0050">Antiport</keyword>